<dbReference type="EMBL" id="UOFG01000126">
    <property type="protein sequence ID" value="VAW60525.1"/>
    <property type="molecule type" value="Genomic_DNA"/>
</dbReference>
<organism evidence="1">
    <name type="scientific">hydrothermal vent metagenome</name>
    <dbReference type="NCBI Taxonomy" id="652676"/>
    <lineage>
        <taxon>unclassified sequences</taxon>
        <taxon>metagenomes</taxon>
        <taxon>ecological metagenomes</taxon>
    </lineage>
</organism>
<accession>A0A3B0WWX6</accession>
<name>A0A3B0WWX6_9ZZZZ</name>
<proteinExistence type="predicted"/>
<gene>
    <name evidence="1" type="ORF">MNBD_GAMMA11-476</name>
</gene>
<sequence length="163" mass="17596">MNNKFLCGMTTEAGVCGVACVPAPAAHVNSSGLGIDGQSRGGKGLSRGEILNLFLQDSPGFDSLMREFKERRLPDTDCIALLAYEGEPLDAQIRRHCLNLQAMLFALNVFSGAKLPDEVTAAFFKAAGALHYALFHHGDYVRNESYAADSCNISKRVLRAQSS</sequence>
<reference evidence="1" key="1">
    <citation type="submission" date="2018-06" db="EMBL/GenBank/DDBJ databases">
        <authorList>
            <person name="Zhirakovskaya E."/>
        </authorList>
    </citation>
    <scope>NUCLEOTIDE SEQUENCE</scope>
</reference>
<evidence type="ECO:0000313" key="1">
    <source>
        <dbReference type="EMBL" id="VAW60525.1"/>
    </source>
</evidence>
<dbReference type="AlphaFoldDB" id="A0A3B0WWX6"/>
<protein>
    <submittedName>
        <fullName evidence="1">Uncharacterized protein</fullName>
    </submittedName>
</protein>